<dbReference type="GeneID" id="40150812"/>
<dbReference type="AlphaFoldDB" id="A0A4P8JUF5"/>
<protein>
    <recommendedName>
        <fullName evidence="1">Band 7 domain-containing protein</fullName>
    </recommendedName>
</protein>
<evidence type="ECO:0000313" key="3">
    <source>
        <dbReference type="Proteomes" id="UP000298722"/>
    </source>
</evidence>
<gene>
    <name evidence="2" type="ORF">E6P14_01615</name>
</gene>
<organism evidence="2 3">
    <name type="scientific">Haloarcula marismortui (strain ATCC 43049 / DSM 3752 / JCM 8966 / VKM B-1809)</name>
    <name type="common">Halobacterium marismortui</name>
    <dbReference type="NCBI Taxonomy" id="272569"/>
    <lineage>
        <taxon>Archaea</taxon>
        <taxon>Methanobacteriati</taxon>
        <taxon>Methanobacteriota</taxon>
        <taxon>Stenosarchaea group</taxon>
        <taxon>Halobacteria</taxon>
        <taxon>Halobacteriales</taxon>
        <taxon>Haloarculaceae</taxon>
        <taxon>Haloarcula</taxon>
    </lineage>
</organism>
<evidence type="ECO:0000259" key="1">
    <source>
        <dbReference type="Pfam" id="PF01145"/>
    </source>
</evidence>
<geneLocation type="plasmid" evidence="3">
    <name>phma133</name>
</geneLocation>
<dbReference type="InterPro" id="IPR001107">
    <property type="entry name" value="Band_7"/>
</dbReference>
<name>A0A4P8JUF5_HALMA</name>
<sequence>MSTSQNPLVTSFYNPCKAGFLIPPLAIPGVKIVLPEERAAIGRLGDYHRYAKPRFHVVPFIEQINRVNISEQMVNVEPSDMITKEYLNA</sequence>
<keyword evidence="2" id="KW-0614">Plasmid</keyword>
<dbReference type="Pfam" id="PF01145">
    <property type="entry name" value="Band_7"/>
    <property type="match status" value="1"/>
</dbReference>
<dbReference type="EMBL" id="CP039135">
    <property type="protein sequence ID" value="QCP89634.1"/>
    <property type="molecule type" value="Genomic_DNA"/>
</dbReference>
<proteinExistence type="predicted"/>
<feature type="domain" description="Band 7" evidence="1">
    <location>
        <begin position="32"/>
        <end position="88"/>
    </location>
</feature>
<accession>A0A4P8JUF5</accession>
<dbReference type="RefSeq" id="WP_049938474.1">
    <property type="nucleotide sequence ID" value="NC_006393.1"/>
</dbReference>
<evidence type="ECO:0000313" key="2">
    <source>
        <dbReference type="EMBL" id="QCP89634.1"/>
    </source>
</evidence>
<reference evidence="2 3" key="1">
    <citation type="submission" date="2019-04" db="EMBL/GenBank/DDBJ databases">
        <title>Methylomes of two halophilic Archaea, Haloarcula marismortui and Haloferax mediterranei.</title>
        <authorList>
            <person name="DasSarma S."/>
            <person name="DasSarma P."/>
            <person name="DasSarma S."/>
            <person name="Fomenkov A."/>
            <person name="Vincze T."/>
            <person name="Anton B.P."/>
            <person name="Roberts R.J."/>
        </authorList>
    </citation>
    <scope>NUCLEOTIDE SEQUENCE [LARGE SCALE GENOMIC DNA]</scope>
    <source>
        <strain evidence="2 3">ATCC 43049</strain>
        <plasmid evidence="3">phma133</plasmid>
    </source>
</reference>
<dbReference type="Proteomes" id="UP000298722">
    <property type="component" value="Plasmid pHMA133"/>
</dbReference>